<protein>
    <submittedName>
        <fullName evidence="1">Uncharacterized protein</fullName>
    </submittedName>
</protein>
<sequence>MRKISEMYKRSGGTAYQHICSDCRFFRGGKHPQCLQYELEIDWNPDYIACKFYNLEESQIDGQVNIFDLL</sequence>
<dbReference type="EMBL" id="BK015567">
    <property type="protein sequence ID" value="DAE13615.1"/>
    <property type="molecule type" value="Genomic_DNA"/>
</dbReference>
<accession>A0A8S5Q2R1</accession>
<evidence type="ECO:0000313" key="1">
    <source>
        <dbReference type="EMBL" id="DAE13615.1"/>
    </source>
</evidence>
<reference evidence="1" key="1">
    <citation type="journal article" date="2021" name="Proc. Natl. Acad. Sci. U.S.A.">
        <title>A Catalog of Tens of Thousands of Viruses from Human Metagenomes Reveals Hidden Associations with Chronic Diseases.</title>
        <authorList>
            <person name="Tisza M.J."/>
            <person name="Buck C.B."/>
        </authorList>
    </citation>
    <scope>NUCLEOTIDE SEQUENCE</scope>
    <source>
        <strain evidence="1">CtVif31</strain>
    </source>
</reference>
<name>A0A8S5Q2R1_9CAUD</name>
<organism evidence="1">
    <name type="scientific">Siphoviridae sp. ctVif31</name>
    <dbReference type="NCBI Taxonomy" id="2825532"/>
    <lineage>
        <taxon>Viruses</taxon>
        <taxon>Duplodnaviria</taxon>
        <taxon>Heunggongvirae</taxon>
        <taxon>Uroviricota</taxon>
        <taxon>Caudoviricetes</taxon>
    </lineage>
</organism>
<proteinExistence type="predicted"/>